<dbReference type="SMART" id="SM00088">
    <property type="entry name" value="PINT"/>
    <property type="match status" value="1"/>
</dbReference>
<accession>A0A9P4JS39</accession>
<evidence type="ECO:0000256" key="2">
    <source>
        <dbReference type="ARBA" id="ARBA00022942"/>
    </source>
</evidence>
<dbReference type="InterPro" id="IPR036388">
    <property type="entry name" value="WH-like_DNA-bd_sf"/>
</dbReference>
<name>A0A9P4JS39_9PLEO</name>
<comment type="similarity">
    <text evidence="1">Belongs to the proteasome subunit p55 family.</text>
</comment>
<dbReference type="InterPro" id="IPR040134">
    <property type="entry name" value="PSMD12/CSN4"/>
</dbReference>
<dbReference type="Proteomes" id="UP000799536">
    <property type="component" value="Unassembled WGS sequence"/>
</dbReference>
<organism evidence="5 6">
    <name type="scientific">Delitschia confertaspora ATCC 74209</name>
    <dbReference type="NCBI Taxonomy" id="1513339"/>
    <lineage>
        <taxon>Eukaryota</taxon>
        <taxon>Fungi</taxon>
        <taxon>Dikarya</taxon>
        <taxon>Ascomycota</taxon>
        <taxon>Pezizomycotina</taxon>
        <taxon>Dothideomycetes</taxon>
        <taxon>Pleosporomycetidae</taxon>
        <taxon>Pleosporales</taxon>
        <taxon>Delitschiaceae</taxon>
        <taxon>Delitschia</taxon>
    </lineage>
</organism>
<feature type="domain" description="PCI" evidence="4">
    <location>
        <begin position="267"/>
        <end position="444"/>
    </location>
</feature>
<dbReference type="OrthoDB" id="268763at2759"/>
<dbReference type="AlphaFoldDB" id="A0A9P4JS39"/>
<dbReference type="GO" id="GO:0005634">
    <property type="term" value="C:nucleus"/>
    <property type="evidence" value="ECO:0007669"/>
    <property type="project" value="UniProtKB-ARBA"/>
</dbReference>
<dbReference type="EMBL" id="ML993944">
    <property type="protein sequence ID" value="KAF2202234.1"/>
    <property type="molecule type" value="Genomic_DNA"/>
</dbReference>
<dbReference type="PROSITE" id="PS50250">
    <property type="entry name" value="PCI"/>
    <property type="match status" value="1"/>
</dbReference>
<feature type="compositionally biased region" description="Basic and acidic residues" evidence="3">
    <location>
        <begin position="212"/>
        <end position="234"/>
    </location>
</feature>
<dbReference type="Gene3D" id="1.10.10.10">
    <property type="entry name" value="Winged helix-like DNA-binding domain superfamily/Winged helix DNA-binding domain"/>
    <property type="match status" value="1"/>
</dbReference>
<dbReference type="Pfam" id="PF22241">
    <property type="entry name" value="PSMD12-CSN4_N"/>
    <property type="match status" value="2"/>
</dbReference>
<evidence type="ECO:0000256" key="3">
    <source>
        <dbReference type="SAM" id="MobiDB-lite"/>
    </source>
</evidence>
<protein>
    <recommendedName>
        <fullName evidence="4">PCI domain-containing protein</fullName>
    </recommendedName>
</protein>
<dbReference type="Pfam" id="PF18098">
    <property type="entry name" value="RPN5_C"/>
    <property type="match status" value="1"/>
</dbReference>
<dbReference type="InterPro" id="IPR036390">
    <property type="entry name" value="WH_DNA-bd_sf"/>
</dbReference>
<dbReference type="FunFam" id="1.10.10.10:FF:000070">
    <property type="entry name" value="26S proteasome non-ATPase regulatory subunit 12"/>
    <property type="match status" value="1"/>
</dbReference>
<dbReference type="InterPro" id="IPR040896">
    <property type="entry name" value="RPN5_C"/>
</dbReference>
<reference evidence="5" key="1">
    <citation type="journal article" date="2020" name="Stud. Mycol.">
        <title>101 Dothideomycetes genomes: a test case for predicting lifestyles and emergence of pathogens.</title>
        <authorList>
            <person name="Haridas S."/>
            <person name="Albert R."/>
            <person name="Binder M."/>
            <person name="Bloem J."/>
            <person name="Labutti K."/>
            <person name="Salamov A."/>
            <person name="Andreopoulos B."/>
            <person name="Baker S."/>
            <person name="Barry K."/>
            <person name="Bills G."/>
            <person name="Bluhm B."/>
            <person name="Cannon C."/>
            <person name="Castanera R."/>
            <person name="Culley D."/>
            <person name="Daum C."/>
            <person name="Ezra D."/>
            <person name="Gonzalez J."/>
            <person name="Henrissat B."/>
            <person name="Kuo A."/>
            <person name="Liang C."/>
            <person name="Lipzen A."/>
            <person name="Lutzoni F."/>
            <person name="Magnuson J."/>
            <person name="Mondo S."/>
            <person name="Nolan M."/>
            <person name="Ohm R."/>
            <person name="Pangilinan J."/>
            <person name="Park H.-J."/>
            <person name="Ramirez L."/>
            <person name="Alfaro M."/>
            <person name="Sun H."/>
            <person name="Tritt A."/>
            <person name="Yoshinaga Y."/>
            <person name="Zwiers L.-H."/>
            <person name="Turgeon B."/>
            <person name="Goodwin S."/>
            <person name="Spatafora J."/>
            <person name="Crous P."/>
            <person name="Grigoriev I."/>
        </authorList>
    </citation>
    <scope>NUCLEOTIDE SEQUENCE</scope>
    <source>
        <strain evidence="5">ATCC 74209</strain>
    </source>
</reference>
<keyword evidence="6" id="KW-1185">Reference proteome</keyword>
<dbReference type="InterPro" id="IPR000717">
    <property type="entry name" value="PCI_dom"/>
</dbReference>
<evidence type="ECO:0000256" key="1">
    <source>
        <dbReference type="ARBA" id="ARBA00006397"/>
    </source>
</evidence>
<sequence length="492" mass="56689">MSSGQVLKADKDFTKEVDKVLPEAQELAKSNVQGGIEKLLVLEKQTRQASDLASTSRILVGICTIAKEAGDWSLLNEQVLLLSKKHGQLKQATTKMVQHVMSFLDDTPNLETKLSVIETLRTVTEGKIFVEVERARITRILSNIKKEQGDINAATDILCELQVETFGSMTRREKTEFILQQVALCIEKGDWTQAGILSRKISKKYFARKPKKTPEQLEKEQKEREEKEKTRSVDEPPPEPTDDVTDLKLRYYEQQITLAKHDDKYLDVCKHYRQVLDTESVEENPEQLKAVLQRVIYFVILAPYDNEQSDLIHRIQRDSRNAMIPQEAQLVKLFTVPELMRWPMVAKQFGPHLTQTDVFDASQSDSDDPKAYQRWQDLRKRVIEHNVRVVAKYYTRIQIPRLTQLLDLTEDETEKYISELVTAKTIYAKIDRPARIVNFAKPRDADDVLNEWSGNMKSLLGLLERIDHLITKEEMMARIQPTKVDKSKAARA</sequence>
<dbReference type="PANTHER" id="PTHR10855">
    <property type="entry name" value="26S PROTEASOME NON-ATPASE REGULATORY SUBUNIT 12/COP9 SIGNALOSOME COMPLEX SUBUNIT 4"/>
    <property type="match status" value="1"/>
</dbReference>
<dbReference type="SUPFAM" id="SSF46785">
    <property type="entry name" value="Winged helix' DNA-binding domain"/>
    <property type="match status" value="1"/>
</dbReference>
<dbReference type="Pfam" id="PF01399">
    <property type="entry name" value="PCI"/>
    <property type="match status" value="1"/>
</dbReference>
<dbReference type="InterPro" id="IPR054559">
    <property type="entry name" value="PSMD12-CSN4-like_N"/>
</dbReference>
<proteinExistence type="inferred from homology"/>
<dbReference type="GO" id="GO:0005737">
    <property type="term" value="C:cytoplasm"/>
    <property type="evidence" value="ECO:0007669"/>
    <property type="project" value="TreeGrafter"/>
</dbReference>
<evidence type="ECO:0000313" key="6">
    <source>
        <dbReference type="Proteomes" id="UP000799536"/>
    </source>
</evidence>
<comment type="caution">
    <text evidence="5">The sequence shown here is derived from an EMBL/GenBank/DDBJ whole genome shotgun (WGS) entry which is preliminary data.</text>
</comment>
<keyword evidence="2" id="KW-0647">Proteasome</keyword>
<gene>
    <name evidence="5" type="ORF">GQ43DRAFT_480052</name>
</gene>
<dbReference type="GO" id="GO:0008541">
    <property type="term" value="C:proteasome regulatory particle, lid subcomplex"/>
    <property type="evidence" value="ECO:0007669"/>
    <property type="project" value="TreeGrafter"/>
</dbReference>
<evidence type="ECO:0000259" key="4">
    <source>
        <dbReference type="PROSITE" id="PS50250"/>
    </source>
</evidence>
<dbReference type="PANTHER" id="PTHR10855:SF1">
    <property type="entry name" value="26S PROTEASOME NON-ATPASE REGULATORY SUBUNIT 12"/>
    <property type="match status" value="1"/>
</dbReference>
<feature type="region of interest" description="Disordered" evidence="3">
    <location>
        <begin position="209"/>
        <end position="244"/>
    </location>
</feature>
<evidence type="ECO:0000313" key="5">
    <source>
        <dbReference type="EMBL" id="KAF2202234.1"/>
    </source>
</evidence>